<dbReference type="Pfam" id="PF04018">
    <property type="entry name" value="VCA0040-like"/>
    <property type="match status" value="2"/>
</dbReference>
<feature type="transmembrane region" description="Helical" evidence="1">
    <location>
        <begin position="21"/>
        <end position="53"/>
    </location>
</feature>
<evidence type="ECO:0000256" key="1">
    <source>
        <dbReference type="SAM" id="Phobius"/>
    </source>
</evidence>
<feature type="transmembrane region" description="Helical" evidence="1">
    <location>
        <begin position="231"/>
        <end position="253"/>
    </location>
</feature>
<dbReference type="AlphaFoldDB" id="A0A9D2QKA6"/>
<accession>A0A9D2QKA6</accession>
<feature type="transmembrane region" description="Helical" evidence="1">
    <location>
        <begin position="205"/>
        <end position="224"/>
    </location>
</feature>
<dbReference type="PANTHER" id="PTHR37308:SF1">
    <property type="entry name" value="POLYPRENYL-PHOSPHATE TRANSPORTER"/>
    <property type="match status" value="1"/>
</dbReference>
<sequence length="289" mass="30754">MSKTEIRKEQRNGTGGGNPFLIVYHIIQGALIGLGAVLPGISGGVLAVVFGVYKPVMEFLSKPFARFKTHVPMLIPYGIGGVVGFLGIANLLSFFLEKYPDPSVCLFIGLITGMLPSLFREAGEKGRSKGSWISLAVCMIFIFVLLGALRVSSVQITPNFVWYLFCGFCLALSVIAPGMSFSTLLMPLGLYTPFVDGIGHLDMGVLIPGGIGALVTVICFAKAVNALFDHFYSIAFHGIIGIVIAATVMIIPFSGFASVGTAVVNLICIAVGIVLALLLDRFNSRVEVK</sequence>
<organism evidence="2 3">
    <name type="scientific">Candidatus Eisenbergiella intestinigallinarum</name>
    <dbReference type="NCBI Taxonomy" id="2838549"/>
    <lineage>
        <taxon>Bacteria</taxon>
        <taxon>Bacillati</taxon>
        <taxon>Bacillota</taxon>
        <taxon>Clostridia</taxon>
        <taxon>Lachnospirales</taxon>
        <taxon>Lachnospiraceae</taxon>
        <taxon>Eisenbergiella</taxon>
    </lineage>
</organism>
<reference evidence="2" key="1">
    <citation type="journal article" date="2021" name="PeerJ">
        <title>Extensive microbial diversity within the chicken gut microbiome revealed by metagenomics and culture.</title>
        <authorList>
            <person name="Gilroy R."/>
            <person name="Ravi A."/>
            <person name="Getino M."/>
            <person name="Pursley I."/>
            <person name="Horton D.L."/>
            <person name="Alikhan N.F."/>
            <person name="Baker D."/>
            <person name="Gharbi K."/>
            <person name="Hall N."/>
            <person name="Watson M."/>
            <person name="Adriaenssens E.M."/>
            <person name="Foster-Nyarko E."/>
            <person name="Jarju S."/>
            <person name="Secka A."/>
            <person name="Antonio M."/>
            <person name="Oren A."/>
            <person name="Chaudhuri R.R."/>
            <person name="La Ragione R."/>
            <person name="Hildebrand F."/>
            <person name="Pallen M.J."/>
        </authorList>
    </citation>
    <scope>NUCLEOTIDE SEQUENCE</scope>
    <source>
        <strain evidence="2">ChiBcec1-1630</strain>
    </source>
</reference>
<feature type="transmembrane region" description="Helical" evidence="1">
    <location>
        <begin position="259"/>
        <end position="279"/>
    </location>
</feature>
<keyword evidence="1" id="KW-0472">Membrane</keyword>
<gene>
    <name evidence="2" type="ORF">H9926_13715</name>
</gene>
<feature type="transmembrane region" description="Helical" evidence="1">
    <location>
        <begin position="161"/>
        <end position="185"/>
    </location>
</feature>
<feature type="transmembrane region" description="Helical" evidence="1">
    <location>
        <begin position="103"/>
        <end position="119"/>
    </location>
</feature>
<dbReference type="PANTHER" id="PTHR37308">
    <property type="entry name" value="INTEGRAL MEMBRANE PROTEIN"/>
    <property type="match status" value="1"/>
</dbReference>
<evidence type="ECO:0000313" key="3">
    <source>
        <dbReference type="Proteomes" id="UP000823922"/>
    </source>
</evidence>
<feature type="transmembrane region" description="Helical" evidence="1">
    <location>
        <begin position="73"/>
        <end position="96"/>
    </location>
</feature>
<evidence type="ECO:0000313" key="2">
    <source>
        <dbReference type="EMBL" id="HJC89056.1"/>
    </source>
</evidence>
<comment type="caution">
    <text evidence="2">The sequence shown here is derived from an EMBL/GenBank/DDBJ whole genome shotgun (WGS) entry which is preliminary data.</text>
</comment>
<keyword evidence="1" id="KW-0812">Transmembrane</keyword>
<dbReference type="Proteomes" id="UP000823922">
    <property type="component" value="Unassembled WGS sequence"/>
</dbReference>
<dbReference type="InterPro" id="IPR007163">
    <property type="entry name" value="VCA0040-like"/>
</dbReference>
<protein>
    <submittedName>
        <fullName evidence="2">DUF368 domain-containing protein</fullName>
    </submittedName>
</protein>
<dbReference type="EMBL" id="DWVS01000354">
    <property type="protein sequence ID" value="HJC89056.1"/>
    <property type="molecule type" value="Genomic_DNA"/>
</dbReference>
<reference evidence="2" key="2">
    <citation type="submission" date="2021-04" db="EMBL/GenBank/DDBJ databases">
        <authorList>
            <person name="Gilroy R."/>
        </authorList>
    </citation>
    <scope>NUCLEOTIDE SEQUENCE</scope>
    <source>
        <strain evidence="2">ChiBcec1-1630</strain>
    </source>
</reference>
<proteinExistence type="predicted"/>
<feature type="transmembrane region" description="Helical" evidence="1">
    <location>
        <begin position="131"/>
        <end position="149"/>
    </location>
</feature>
<keyword evidence="1" id="KW-1133">Transmembrane helix</keyword>
<name>A0A9D2QKA6_9FIRM</name>